<dbReference type="Proteomes" id="UP001141259">
    <property type="component" value="Unassembled WGS sequence"/>
</dbReference>
<keyword evidence="4 5" id="KW-0472">Membrane</keyword>
<dbReference type="InterPro" id="IPR000537">
    <property type="entry name" value="UbiA_prenyltransferase"/>
</dbReference>
<dbReference type="AlphaFoldDB" id="A0A9X2VXE0"/>
<evidence type="ECO:0000256" key="5">
    <source>
        <dbReference type="SAM" id="Phobius"/>
    </source>
</evidence>
<dbReference type="GO" id="GO:0016765">
    <property type="term" value="F:transferase activity, transferring alkyl or aryl (other than methyl) groups"/>
    <property type="evidence" value="ECO:0007669"/>
    <property type="project" value="InterPro"/>
</dbReference>
<evidence type="ECO:0000256" key="1">
    <source>
        <dbReference type="ARBA" id="ARBA00004141"/>
    </source>
</evidence>
<evidence type="ECO:0000256" key="3">
    <source>
        <dbReference type="ARBA" id="ARBA00022989"/>
    </source>
</evidence>
<feature type="transmembrane region" description="Helical" evidence="5">
    <location>
        <begin position="254"/>
        <end position="275"/>
    </location>
</feature>
<dbReference type="PANTHER" id="PTHR42723:SF1">
    <property type="entry name" value="CHLOROPHYLL SYNTHASE, CHLOROPLASTIC"/>
    <property type="match status" value="1"/>
</dbReference>
<protein>
    <submittedName>
        <fullName evidence="6">UbiA family prenyltransferase</fullName>
    </submittedName>
</protein>
<name>A0A9X2VXE0_9PSEU</name>
<evidence type="ECO:0000313" key="6">
    <source>
        <dbReference type="EMBL" id="MCS7483819.1"/>
    </source>
</evidence>
<dbReference type="InterPro" id="IPR050475">
    <property type="entry name" value="Prenyltransferase_related"/>
</dbReference>
<dbReference type="RefSeq" id="WP_259629271.1">
    <property type="nucleotide sequence ID" value="NZ_JANYMP010000037.1"/>
</dbReference>
<dbReference type="GO" id="GO:0016020">
    <property type="term" value="C:membrane"/>
    <property type="evidence" value="ECO:0007669"/>
    <property type="project" value="UniProtKB-SubCell"/>
</dbReference>
<keyword evidence="3 5" id="KW-1133">Transmembrane helix</keyword>
<feature type="transmembrane region" description="Helical" evidence="5">
    <location>
        <begin position="281"/>
        <end position="299"/>
    </location>
</feature>
<dbReference type="PANTHER" id="PTHR42723">
    <property type="entry name" value="CHLOROPHYLL SYNTHASE"/>
    <property type="match status" value="1"/>
</dbReference>
<accession>A0A9X2VXE0</accession>
<feature type="transmembrane region" description="Helical" evidence="5">
    <location>
        <begin position="192"/>
        <end position="223"/>
    </location>
</feature>
<comment type="subcellular location">
    <subcellularLocation>
        <location evidence="1">Membrane</location>
        <topology evidence="1">Multi-pass membrane protein</topology>
    </subcellularLocation>
</comment>
<dbReference type="Pfam" id="PF01040">
    <property type="entry name" value="UbiA"/>
    <property type="match status" value="1"/>
</dbReference>
<gene>
    <name evidence="6" type="ORF">NZH93_43885</name>
</gene>
<keyword evidence="2 5" id="KW-0812">Transmembrane</keyword>
<evidence type="ECO:0000256" key="2">
    <source>
        <dbReference type="ARBA" id="ARBA00022692"/>
    </source>
</evidence>
<proteinExistence type="predicted"/>
<dbReference type="Gene3D" id="1.10.357.140">
    <property type="entry name" value="UbiA prenyltransferase"/>
    <property type="match status" value="1"/>
</dbReference>
<dbReference type="EMBL" id="JANYMP010000037">
    <property type="protein sequence ID" value="MCS7483819.1"/>
    <property type="molecule type" value="Genomic_DNA"/>
</dbReference>
<sequence length="327" mass="36356">MAASSVHQDCNLICNDNHQVKGRDPIVTSLPAGPPQHRVGLRVKVGRYVALEALLAWRHMQIDLPPTLVAASVFTVAAWRNCTPPRSSLWSALALSTAYLLCYCYVHSLANQAHGAREDARNKPFRPIPSGLTTVAHTRRRFVAVSALYLLLGWSSGLLAWTLLWLAAVVAYNFTGWDRHWWVKNLYPPIGYLVQSVAAWHIGGTLSAFAWTWILLGVGYWQLVFIQDLRDMRGDREMARATLPILLDDRTVRMLGCIGLALIASITWGIAFTPSADIERVAWLIAFTTCCAIVAVRLVRRRSDRADNVTYQLYAAFSVILCAGALT</sequence>
<evidence type="ECO:0000256" key="4">
    <source>
        <dbReference type="ARBA" id="ARBA00023136"/>
    </source>
</evidence>
<evidence type="ECO:0000313" key="7">
    <source>
        <dbReference type="Proteomes" id="UP001141259"/>
    </source>
</evidence>
<feature type="transmembrane region" description="Helical" evidence="5">
    <location>
        <begin position="147"/>
        <end position="172"/>
    </location>
</feature>
<comment type="caution">
    <text evidence="6">The sequence shown here is derived from an EMBL/GenBank/DDBJ whole genome shotgun (WGS) entry which is preliminary data.</text>
</comment>
<reference evidence="6" key="1">
    <citation type="submission" date="2022-08" db="EMBL/GenBank/DDBJ databases">
        <authorList>
            <person name="Tistechok S."/>
            <person name="Samborskyy M."/>
            <person name="Roman I."/>
        </authorList>
    </citation>
    <scope>NUCLEOTIDE SEQUENCE</scope>
    <source>
        <strain evidence="6">DSM 103496</strain>
    </source>
</reference>
<organism evidence="6 7">
    <name type="scientific">Umezawaea endophytica</name>
    <dbReference type="NCBI Taxonomy" id="1654476"/>
    <lineage>
        <taxon>Bacteria</taxon>
        <taxon>Bacillati</taxon>
        <taxon>Actinomycetota</taxon>
        <taxon>Actinomycetes</taxon>
        <taxon>Pseudonocardiales</taxon>
        <taxon>Pseudonocardiaceae</taxon>
        <taxon>Umezawaea</taxon>
    </lineage>
</organism>
<dbReference type="InterPro" id="IPR044878">
    <property type="entry name" value="UbiA_sf"/>
</dbReference>
<keyword evidence="7" id="KW-1185">Reference proteome</keyword>